<dbReference type="InterPro" id="IPR035965">
    <property type="entry name" value="PAS-like_dom_sf"/>
</dbReference>
<organism evidence="5 6">
    <name type="scientific">Chiayiivirga flava</name>
    <dbReference type="NCBI Taxonomy" id="659595"/>
    <lineage>
        <taxon>Bacteria</taxon>
        <taxon>Pseudomonadati</taxon>
        <taxon>Pseudomonadota</taxon>
        <taxon>Gammaproteobacteria</taxon>
        <taxon>Lysobacterales</taxon>
        <taxon>Lysobacteraceae</taxon>
        <taxon>Chiayiivirga</taxon>
    </lineage>
</organism>
<keyword evidence="6" id="KW-1185">Reference proteome</keyword>
<dbReference type="SUPFAM" id="SSF52172">
    <property type="entry name" value="CheY-like"/>
    <property type="match status" value="1"/>
</dbReference>
<dbReference type="CDD" id="cd01949">
    <property type="entry name" value="GGDEF"/>
    <property type="match status" value="1"/>
</dbReference>
<dbReference type="PROSITE" id="PS50112">
    <property type="entry name" value="PAS"/>
    <property type="match status" value="1"/>
</dbReference>
<dbReference type="InterPro" id="IPR000160">
    <property type="entry name" value="GGDEF_dom"/>
</dbReference>
<dbReference type="SMART" id="SM00091">
    <property type="entry name" value="PAS"/>
    <property type="match status" value="2"/>
</dbReference>
<feature type="modified residue" description="4-aspartylphosphate" evidence="1">
    <location>
        <position position="63"/>
    </location>
</feature>
<dbReference type="Gene3D" id="3.30.70.270">
    <property type="match status" value="1"/>
</dbReference>
<dbReference type="SMART" id="SM00448">
    <property type="entry name" value="REC"/>
    <property type="match status" value="1"/>
</dbReference>
<dbReference type="Gene3D" id="3.40.50.2300">
    <property type="match status" value="1"/>
</dbReference>
<evidence type="ECO:0000313" key="6">
    <source>
        <dbReference type="Proteomes" id="UP000521199"/>
    </source>
</evidence>
<evidence type="ECO:0000313" key="5">
    <source>
        <dbReference type="EMBL" id="MBB5208449.1"/>
    </source>
</evidence>
<name>A0A7W8G0L1_9GAMM</name>
<dbReference type="AlphaFoldDB" id="A0A7W8G0L1"/>
<evidence type="ECO:0000259" key="3">
    <source>
        <dbReference type="PROSITE" id="PS50112"/>
    </source>
</evidence>
<evidence type="ECO:0000259" key="2">
    <source>
        <dbReference type="PROSITE" id="PS50110"/>
    </source>
</evidence>
<dbReference type="PANTHER" id="PTHR44757:SF2">
    <property type="entry name" value="BIOFILM ARCHITECTURE MAINTENANCE PROTEIN MBAA"/>
    <property type="match status" value="1"/>
</dbReference>
<dbReference type="InterPro" id="IPR011006">
    <property type="entry name" value="CheY-like_superfamily"/>
</dbReference>
<feature type="domain" description="GGDEF" evidence="4">
    <location>
        <begin position="412"/>
        <end position="533"/>
    </location>
</feature>
<dbReference type="InterPro" id="IPR052155">
    <property type="entry name" value="Biofilm_reg_signaling"/>
</dbReference>
<dbReference type="SMART" id="SM00267">
    <property type="entry name" value="GGDEF"/>
    <property type="match status" value="1"/>
</dbReference>
<evidence type="ECO:0000256" key="1">
    <source>
        <dbReference type="PROSITE-ProRule" id="PRU00169"/>
    </source>
</evidence>
<dbReference type="Pfam" id="PF00990">
    <property type="entry name" value="GGDEF"/>
    <property type="match status" value="1"/>
</dbReference>
<dbReference type="InterPro" id="IPR000014">
    <property type="entry name" value="PAS"/>
</dbReference>
<dbReference type="Pfam" id="PF08448">
    <property type="entry name" value="PAS_4"/>
    <property type="match status" value="2"/>
</dbReference>
<comment type="caution">
    <text evidence="5">The sequence shown here is derived from an EMBL/GenBank/DDBJ whole genome shotgun (WGS) entry which is preliminary data.</text>
</comment>
<accession>A0A7W8G0L1</accession>
<protein>
    <submittedName>
        <fullName evidence="5">Diguanylate cyclase (GGDEF)-like protein/PAS domain S-box-containing protein</fullName>
    </submittedName>
</protein>
<feature type="domain" description="Response regulatory" evidence="2">
    <location>
        <begin position="7"/>
        <end position="128"/>
    </location>
</feature>
<dbReference type="NCBIfam" id="TIGR00229">
    <property type="entry name" value="sensory_box"/>
    <property type="match status" value="2"/>
</dbReference>
<dbReference type="PROSITE" id="PS50110">
    <property type="entry name" value="RESPONSE_REGULATORY"/>
    <property type="match status" value="1"/>
</dbReference>
<dbReference type="CDD" id="cd00130">
    <property type="entry name" value="PAS"/>
    <property type="match status" value="2"/>
</dbReference>
<feature type="domain" description="PAS" evidence="3">
    <location>
        <begin position="264"/>
        <end position="315"/>
    </location>
</feature>
<dbReference type="InterPro" id="IPR013656">
    <property type="entry name" value="PAS_4"/>
</dbReference>
<gene>
    <name evidence="5" type="ORF">HNQ52_001991</name>
</gene>
<dbReference type="RefSeq" id="WP_183960976.1">
    <property type="nucleotide sequence ID" value="NZ_JACHHP010000003.1"/>
</dbReference>
<sequence length="533" mass="58851">MREERLRVLLVEDSRGDALVSQAMLAEASRRCGVPFDVVHVTGFADALQRLDATPPLDVVLLDLGLPDADGVASVRAMTARHPDVAVVVKTALDDDDSAIASVIGGAQEFLRKGKVGPDELARVLRHAVLRVRLERTLRDSESEHRALFAHNPYPIWIVEAASLAILDANDAAVRHAARPRAALLRMRLPELLPDEDEADLRAALAAGRDADGARVWRQRDGEGRLLHVCISAHPIAYRRGAATMVIARDVTDSQRALEALRASERRFREMFELSPGLLCEHDLAGHLITINPAAAHALGYAPAELVGQRLHDLVPDPFAATVDLYLAQIERDGHFEGVMTIATRDQRWRALRFQNRLHTEPGRAPFVLGHAQDVTEVLRREEALHTASLTDPLTGARNRRFLAQFERRAPAHWGCIVIDLDGFKAINDREGHRRGDEILVEFVRFLQAHARRDDVVVRLGGDEFMLLLQEQSAQDMSAAAQQLLDAAPGAPCAMSIGWAAREDGEALDDTIARADAALYRHRGERRGNQRSA</sequence>
<keyword evidence="1" id="KW-0597">Phosphoprotein</keyword>
<dbReference type="GO" id="GO:0000160">
    <property type="term" value="P:phosphorelay signal transduction system"/>
    <property type="evidence" value="ECO:0007669"/>
    <property type="project" value="InterPro"/>
</dbReference>
<dbReference type="Proteomes" id="UP000521199">
    <property type="component" value="Unassembled WGS sequence"/>
</dbReference>
<reference evidence="5 6" key="1">
    <citation type="submission" date="2020-08" db="EMBL/GenBank/DDBJ databases">
        <title>Genomic Encyclopedia of Type Strains, Phase IV (KMG-IV): sequencing the most valuable type-strain genomes for metagenomic binning, comparative biology and taxonomic classification.</title>
        <authorList>
            <person name="Goeker M."/>
        </authorList>
    </citation>
    <scope>NUCLEOTIDE SEQUENCE [LARGE SCALE GENOMIC DNA]</scope>
    <source>
        <strain evidence="5 6">DSM 24163</strain>
    </source>
</reference>
<dbReference type="PANTHER" id="PTHR44757">
    <property type="entry name" value="DIGUANYLATE CYCLASE DGCP"/>
    <property type="match status" value="1"/>
</dbReference>
<dbReference type="Gene3D" id="3.30.450.20">
    <property type="entry name" value="PAS domain"/>
    <property type="match status" value="2"/>
</dbReference>
<dbReference type="InterPro" id="IPR029787">
    <property type="entry name" value="Nucleotide_cyclase"/>
</dbReference>
<dbReference type="SUPFAM" id="SSF55073">
    <property type="entry name" value="Nucleotide cyclase"/>
    <property type="match status" value="1"/>
</dbReference>
<evidence type="ECO:0000259" key="4">
    <source>
        <dbReference type="PROSITE" id="PS50887"/>
    </source>
</evidence>
<dbReference type="NCBIfam" id="TIGR00254">
    <property type="entry name" value="GGDEF"/>
    <property type="match status" value="1"/>
</dbReference>
<dbReference type="Pfam" id="PF00072">
    <property type="entry name" value="Response_reg"/>
    <property type="match status" value="1"/>
</dbReference>
<dbReference type="InterPro" id="IPR001789">
    <property type="entry name" value="Sig_transdc_resp-reg_receiver"/>
</dbReference>
<dbReference type="EMBL" id="JACHHP010000003">
    <property type="protein sequence ID" value="MBB5208449.1"/>
    <property type="molecule type" value="Genomic_DNA"/>
</dbReference>
<dbReference type="InterPro" id="IPR043128">
    <property type="entry name" value="Rev_trsase/Diguanyl_cyclase"/>
</dbReference>
<dbReference type="PROSITE" id="PS50887">
    <property type="entry name" value="GGDEF"/>
    <property type="match status" value="1"/>
</dbReference>
<dbReference type="SUPFAM" id="SSF55785">
    <property type="entry name" value="PYP-like sensor domain (PAS domain)"/>
    <property type="match status" value="2"/>
</dbReference>
<proteinExistence type="predicted"/>